<evidence type="ECO:0000256" key="3">
    <source>
        <dbReference type="ARBA" id="ARBA00023204"/>
    </source>
</evidence>
<dbReference type="EMBL" id="QRTC01000009">
    <property type="protein sequence ID" value="RGQ42859.1"/>
    <property type="molecule type" value="Genomic_DNA"/>
</dbReference>
<dbReference type="AlphaFoldDB" id="A0A412AZV5"/>
<comment type="similarity">
    <text evidence="1">Belongs to the RAD52 family.</text>
</comment>
<evidence type="ECO:0000256" key="2">
    <source>
        <dbReference type="ARBA" id="ARBA00022763"/>
    </source>
</evidence>
<dbReference type="Pfam" id="PF04098">
    <property type="entry name" value="Rad52_Rad22"/>
    <property type="match status" value="1"/>
</dbReference>
<comment type="caution">
    <text evidence="5">The sequence shown here is derived from an EMBL/GenBank/DDBJ whole genome shotgun (WGS) entry which is preliminary data.</text>
</comment>
<evidence type="ECO:0000313" key="5">
    <source>
        <dbReference type="EMBL" id="RGQ42859.1"/>
    </source>
</evidence>
<dbReference type="Proteomes" id="UP000284751">
    <property type="component" value="Unassembled WGS sequence"/>
</dbReference>
<evidence type="ECO:0000313" key="6">
    <source>
        <dbReference type="Proteomes" id="UP000284751"/>
    </source>
</evidence>
<reference evidence="5 6" key="1">
    <citation type="submission" date="2018-08" db="EMBL/GenBank/DDBJ databases">
        <title>A genome reference for cultivated species of the human gut microbiota.</title>
        <authorList>
            <person name="Zou Y."/>
            <person name="Xue W."/>
            <person name="Luo G."/>
        </authorList>
    </citation>
    <scope>NUCLEOTIDE SEQUENCE [LARGE SCALE GENOMIC DNA]</scope>
    <source>
        <strain evidence="5 6">AF28-26</strain>
    </source>
</reference>
<name>A0A412AZV5_9FIRM</name>
<organism evidence="5 6">
    <name type="scientific">[Clostridium] leptum</name>
    <dbReference type="NCBI Taxonomy" id="1535"/>
    <lineage>
        <taxon>Bacteria</taxon>
        <taxon>Bacillati</taxon>
        <taxon>Bacillota</taxon>
        <taxon>Clostridia</taxon>
        <taxon>Eubacteriales</taxon>
        <taxon>Oscillospiraceae</taxon>
        <taxon>Oscillospiraceae incertae sedis</taxon>
    </lineage>
</organism>
<evidence type="ECO:0000256" key="1">
    <source>
        <dbReference type="ARBA" id="ARBA00006638"/>
    </source>
</evidence>
<gene>
    <name evidence="5" type="ORF">DWY99_03985</name>
</gene>
<evidence type="ECO:0000256" key="4">
    <source>
        <dbReference type="SAM" id="MobiDB-lite"/>
    </source>
</evidence>
<accession>A0A412AZV5</accession>
<proteinExistence type="inferred from homology"/>
<feature type="compositionally biased region" description="Low complexity" evidence="4">
    <location>
        <begin position="170"/>
        <end position="200"/>
    </location>
</feature>
<dbReference type="InterPro" id="IPR041247">
    <property type="entry name" value="Rad52_fam"/>
</dbReference>
<dbReference type="GO" id="GO:0006281">
    <property type="term" value="P:DNA repair"/>
    <property type="evidence" value="ECO:0007669"/>
    <property type="project" value="UniProtKB-KW"/>
</dbReference>
<sequence length="285" mass="31195">MGGTKMTNEQAAALQYPFTANEIEWRVLHTTKDKSKGQVAAYVDSRAIQDRLDAVLGRENWQNRFCTVQGKDNASTTQVCELSIYYPNRGEWITKSNGAGNTDIEPVKGGLSNAFKRAASMWGVGRYLYDLKNLWVPLKDGKYIPDDQLPILIKQYNQFVRQLLSAGNPAAGKQQAAPAVQPKTAPAPQTAPPKQTKPAQSRFPQQTPPAAKDSWTVTKLQISRGGSGAQTLITVQKPTGESVTGYIRGEAPLKTGQSIRDLKITTKNSPIVGEYNIVESYQIAA</sequence>
<keyword evidence="3" id="KW-0234">DNA repair</keyword>
<keyword evidence="2" id="KW-0227">DNA damage</keyword>
<protein>
    <submittedName>
        <fullName evidence="5">Uncharacterized protein</fullName>
    </submittedName>
</protein>
<feature type="region of interest" description="Disordered" evidence="4">
    <location>
        <begin position="170"/>
        <end position="215"/>
    </location>
</feature>